<proteinExistence type="predicted"/>
<dbReference type="AlphaFoldDB" id="A0AAV6UGG6"/>
<dbReference type="Proteomes" id="UP000827092">
    <property type="component" value="Unassembled WGS sequence"/>
</dbReference>
<gene>
    <name evidence="1" type="ORF">JTE90_005652</name>
</gene>
<comment type="caution">
    <text evidence="1">The sequence shown here is derived from an EMBL/GenBank/DDBJ whole genome shotgun (WGS) entry which is preliminary data.</text>
</comment>
<evidence type="ECO:0000313" key="2">
    <source>
        <dbReference type="Proteomes" id="UP000827092"/>
    </source>
</evidence>
<sequence>MSTNQLGSQVPLAAWNLRVQKQQRSAPRLYSWSRCGDECAWFPQSDHGTRTYLVTMSDGGVRGREIIKVGSLAEP</sequence>
<accession>A0AAV6UGG6</accession>
<protein>
    <submittedName>
        <fullName evidence="1">Uncharacterized protein</fullName>
    </submittedName>
</protein>
<evidence type="ECO:0000313" key="1">
    <source>
        <dbReference type="EMBL" id="KAG8183201.1"/>
    </source>
</evidence>
<name>A0AAV6UGG6_9ARAC</name>
<reference evidence="1 2" key="1">
    <citation type="journal article" date="2022" name="Nat. Ecol. Evol.">
        <title>A masculinizing supergene underlies an exaggerated male reproductive morph in a spider.</title>
        <authorList>
            <person name="Hendrickx F."/>
            <person name="De Corte Z."/>
            <person name="Sonet G."/>
            <person name="Van Belleghem S.M."/>
            <person name="Kostlbacher S."/>
            <person name="Vangestel C."/>
        </authorList>
    </citation>
    <scope>NUCLEOTIDE SEQUENCE [LARGE SCALE GENOMIC DNA]</scope>
    <source>
        <strain evidence="1">W744_W776</strain>
    </source>
</reference>
<keyword evidence="2" id="KW-1185">Reference proteome</keyword>
<dbReference type="EMBL" id="JAFNEN010000427">
    <property type="protein sequence ID" value="KAG8183201.1"/>
    <property type="molecule type" value="Genomic_DNA"/>
</dbReference>
<organism evidence="1 2">
    <name type="scientific">Oedothorax gibbosus</name>
    <dbReference type="NCBI Taxonomy" id="931172"/>
    <lineage>
        <taxon>Eukaryota</taxon>
        <taxon>Metazoa</taxon>
        <taxon>Ecdysozoa</taxon>
        <taxon>Arthropoda</taxon>
        <taxon>Chelicerata</taxon>
        <taxon>Arachnida</taxon>
        <taxon>Araneae</taxon>
        <taxon>Araneomorphae</taxon>
        <taxon>Entelegynae</taxon>
        <taxon>Araneoidea</taxon>
        <taxon>Linyphiidae</taxon>
        <taxon>Erigoninae</taxon>
        <taxon>Oedothorax</taxon>
    </lineage>
</organism>